<evidence type="ECO:0000313" key="1">
    <source>
        <dbReference type="EMBL" id="ANF54265.1"/>
    </source>
</evidence>
<dbReference type="NCBIfam" id="TIGR01509">
    <property type="entry name" value="HAD-SF-IA-v3"/>
    <property type="match status" value="1"/>
</dbReference>
<dbReference type="InterPro" id="IPR006439">
    <property type="entry name" value="HAD-SF_hydro_IA"/>
</dbReference>
<dbReference type="Pfam" id="PF00702">
    <property type="entry name" value="Hydrolase"/>
    <property type="match status" value="1"/>
</dbReference>
<evidence type="ECO:0000313" key="2">
    <source>
        <dbReference type="Proteomes" id="UP000077603"/>
    </source>
</evidence>
<dbReference type="InterPro" id="IPR023198">
    <property type="entry name" value="PGP-like_dom2"/>
</dbReference>
<dbReference type="PANTHER" id="PTHR18901:SF38">
    <property type="entry name" value="PSEUDOURIDINE-5'-PHOSPHATASE"/>
    <property type="match status" value="1"/>
</dbReference>
<evidence type="ECO:0008006" key="3">
    <source>
        <dbReference type="Google" id="ProtNLM"/>
    </source>
</evidence>
<dbReference type="STRING" id="588932.DA69_05630"/>
<dbReference type="AlphaFoldDB" id="A0A172Y5C1"/>
<dbReference type="InterPro" id="IPR036412">
    <property type="entry name" value="HAD-like_sf"/>
</dbReference>
<keyword evidence="2" id="KW-1185">Reference proteome</keyword>
<dbReference type="SUPFAM" id="SSF56784">
    <property type="entry name" value="HAD-like"/>
    <property type="match status" value="1"/>
</dbReference>
<dbReference type="EMBL" id="CP015614">
    <property type="protein sequence ID" value="ANF54265.1"/>
    <property type="molecule type" value="Genomic_DNA"/>
</dbReference>
<dbReference type="Gene3D" id="1.10.150.240">
    <property type="entry name" value="Putative phosphatase, domain 2"/>
    <property type="match status" value="1"/>
</dbReference>
<sequence length="245" mass="25694">MGGETLNAGRHRFRVRALILDVDGVLLDSPHEQAWRDALTGLADPSRFTSRIYREEVAGKPRLQGAVSALKALGVGNAEGEADAYAIRKQARLEALIRSGGVRPFLDGLRFVERAAAAGLPMAVASASRNADAMLRRCKRSDGGSLLECFSVNLNGCDNGPGKPDPWIVLRAAAELRIPPRACLVVEDAPTGVRAARAASALALGVARSGDAGPLRAAGACRVVSSLDEVDIEGLTSGLWMDACA</sequence>
<gene>
    <name evidence="1" type="ORF">DA69_05630</name>
</gene>
<dbReference type="OrthoDB" id="9797743at2"/>
<reference evidence="1 2" key="1">
    <citation type="journal article" date="2014" name="Genome Announc.">
        <title>Genome Sequence of a Promising Hydrogen-Producing Facultative Anaerobic Bacterium, Brevundimonas naejangsanensis Strain B1.</title>
        <authorList>
            <person name="Su H."/>
            <person name="Zhang T."/>
            <person name="Bao M."/>
            <person name="Jiang Y."/>
            <person name="Wang Y."/>
            <person name="Tan T."/>
        </authorList>
    </citation>
    <scope>NUCLEOTIDE SEQUENCE [LARGE SCALE GENOMIC DNA]</scope>
    <source>
        <strain evidence="1 2">B1</strain>
    </source>
</reference>
<dbReference type="KEGG" id="bne:DA69_05630"/>
<organism evidence="1 2">
    <name type="scientific">Brevundimonas naejangsanensis</name>
    <dbReference type="NCBI Taxonomy" id="588932"/>
    <lineage>
        <taxon>Bacteria</taxon>
        <taxon>Pseudomonadati</taxon>
        <taxon>Pseudomonadota</taxon>
        <taxon>Alphaproteobacteria</taxon>
        <taxon>Caulobacterales</taxon>
        <taxon>Caulobacteraceae</taxon>
        <taxon>Brevundimonas</taxon>
    </lineage>
</organism>
<accession>A0A172Y5C1</accession>
<dbReference type="Proteomes" id="UP000077603">
    <property type="component" value="Chromosome"/>
</dbReference>
<name>A0A172Y5C1_9CAUL</name>
<dbReference type="Gene3D" id="3.40.50.1000">
    <property type="entry name" value="HAD superfamily/HAD-like"/>
    <property type="match status" value="1"/>
</dbReference>
<dbReference type="PANTHER" id="PTHR18901">
    <property type="entry name" value="2-DEOXYGLUCOSE-6-PHOSPHATE PHOSPHATASE 2"/>
    <property type="match status" value="1"/>
</dbReference>
<proteinExistence type="predicted"/>
<dbReference type="InterPro" id="IPR023214">
    <property type="entry name" value="HAD_sf"/>
</dbReference>
<dbReference type="SFLD" id="SFLDS00003">
    <property type="entry name" value="Haloacid_Dehalogenase"/>
    <property type="match status" value="1"/>
</dbReference>
<protein>
    <recommendedName>
        <fullName evidence="3">HAD family hydrolase</fullName>
    </recommendedName>
</protein>
<dbReference type="SFLD" id="SFLDG01129">
    <property type="entry name" value="C1.5:_HAD__Beta-PGM__Phosphata"/>
    <property type="match status" value="1"/>
</dbReference>